<dbReference type="GO" id="GO:0043164">
    <property type="term" value="P:Gram-negative-bacterium-type cell wall biogenesis"/>
    <property type="evidence" value="ECO:0007669"/>
    <property type="project" value="TreeGrafter"/>
</dbReference>
<dbReference type="Gene3D" id="3.40.50.620">
    <property type="entry name" value="HUPs"/>
    <property type="match status" value="1"/>
</dbReference>
<proteinExistence type="predicted"/>
<dbReference type="PANTHER" id="PTHR30336:SF4">
    <property type="entry name" value="ENVELOPE BIOGENESIS FACTOR ELYC"/>
    <property type="match status" value="1"/>
</dbReference>
<protein>
    <recommendedName>
        <fullName evidence="2">DUF218 domain-containing protein</fullName>
    </recommendedName>
</protein>
<dbReference type="Pfam" id="PF02698">
    <property type="entry name" value="DUF218"/>
    <property type="match status" value="1"/>
</dbReference>
<name>A0A2S4AMJ9_STUST</name>
<dbReference type="GO" id="GO:0005886">
    <property type="term" value="C:plasma membrane"/>
    <property type="evidence" value="ECO:0007669"/>
    <property type="project" value="TreeGrafter"/>
</dbReference>
<accession>A0A2S4AMJ9</accession>
<reference evidence="3 4" key="1">
    <citation type="submission" date="2018-01" db="EMBL/GenBank/DDBJ databases">
        <title>Denitrification phenotypes of diverse strains of Pseudomonas stutzeri.</title>
        <authorList>
            <person name="Milligan D.A."/>
            <person name="Bergaust L."/>
            <person name="Bakken L.R."/>
            <person name="Frostegard A."/>
        </authorList>
    </citation>
    <scope>NUCLEOTIDE SEQUENCE [LARGE SCALE GENOMIC DNA]</scope>
    <source>
        <strain evidence="3 4">24a13</strain>
    </source>
</reference>
<keyword evidence="1" id="KW-0812">Transmembrane</keyword>
<evidence type="ECO:0000256" key="1">
    <source>
        <dbReference type="SAM" id="Phobius"/>
    </source>
</evidence>
<dbReference type="AlphaFoldDB" id="A0A2S4AMJ9"/>
<dbReference type="Proteomes" id="UP000237068">
    <property type="component" value="Unassembled WGS sequence"/>
</dbReference>
<feature type="transmembrane region" description="Helical" evidence="1">
    <location>
        <begin position="34"/>
        <end position="55"/>
    </location>
</feature>
<dbReference type="CDD" id="cd06259">
    <property type="entry name" value="YdcF-like"/>
    <property type="match status" value="1"/>
</dbReference>
<dbReference type="GO" id="GO:0000270">
    <property type="term" value="P:peptidoglycan metabolic process"/>
    <property type="evidence" value="ECO:0007669"/>
    <property type="project" value="TreeGrafter"/>
</dbReference>
<evidence type="ECO:0000259" key="2">
    <source>
        <dbReference type="Pfam" id="PF02698"/>
    </source>
</evidence>
<feature type="domain" description="DUF218" evidence="2">
    <location>
        <begin position="82"/>
        <end position="244"/>
    </location>
</feature>
<evidence type="ECO:0000313" key="3">
    <source>
        <dbReference type="EMBL" id="POH82716.1"/>
    </source>
</evidence>
<organism evidence="3 4">
    <name type="scientific">Stutzerimonas stutzeri</name>
    <name type="common">Pseudomonas stutzeri</name>
    <dbReference type="NCBI Taxonomy" id="316"/>
    <lineage>
        <taxon>Bacteria</taxon>
        <taxon>Pseudomonadati</taxon>
        <taxon>Pseudomonadota</taxon>
        <taxon>Gammaproteobacteria</taxon>
        <taxon>Pseudomonadales</taxon>
        <taxon>Pseudomonadaceae</taxon>
        <taxon>Stutzerimonas</taxon>
    </lineage>
</organism>
<dbReference type="PANTHER" id="PTHR30336">
    <property type="entry name" value="INNER MEMBRANE PROTEIN, PROBABLE PERMEASE"/>
    <property type="match status" value="1"/>
</dbReference>
<comment type="caution">
    <text evidence="3">The sequence shown here is derived from an EMBL/GenBank/DDBJ whole genome shotgun (WGS) entry which is preliminary data.</text>
</comment>
<dbReference type="OrthoDB" id="9809813at2"/>
<dbReference type="InterPro" id="IPR014729">
    <property type="entry name" value="Rossmann-like_a/b/a_fold"/>
</dbReference>
<dbReference type="InterPro" id="IPR003848">
    <property type="entry name" value="DUF218"/>
</dbReference>
<dbReference type="EMBL" id="PPXG01000004">
    <property type="protein sequence ID" value="POH82716.1"/>
    <property type="molecule type" value="Genomic_DNA"/>
</dbReference>
<evidence type="ECO:0000313" key="4">
    <source>
        <dbReference type="Proteomes" id="UP000237068"/>
    </source>
</evidence>
<gene>
    <name evidence="3" type="ORF">CXK91_10910</name>
</gene>
<dbReference type="InterPro" id="IPR051599">
    <property type="entry name" value="Cell_Envelope_Assoc"/>
</dbReference>
<sequence>MPIRYLFKQLLLPPGGLLLLLLLGWWLRRRAPKLAALCFVTGFGGLWLMSLPVVVEWSARLVEREPALSEAQWSGLGERASAIVVLGAGREQSDPAWGGDQPGYIALERLRYAARIAKASDLPILTSGGLHFGEPPSEAMLGAEVLQRDLDVTTRWLEERSRTTWENAVFSAEMLRAAGIDRVVLVTSASHMPRSRWCFEQNGIEVVAAPVGFMGVPNGRPLNGWLPEAKAFWQNGMLINEIVGMAVYPLVYDGAAEQPE</sequence>
<feature type="transmembrane region" description="Helical" evidence="1">
    <location>
        <begin position="6"/>
        <end position="27"/>
    </location>
</feature>
<dbReference type="RefSeq" id="WP_103456154.1">
    <property type="nucleotide sequence ID" value="NZ_JAMOHQ010000004.1"/>
</dbReference>
<keyword evidence="1" id="KW-1133">Transmembrane helix</keyword>
<keyword evidence="1" id="KW-0472">Membrane</keyword>